<organism evidence="14 15">
    <name type="scientific">Microbacterium paraoxydans</name>
    <dbReference type="NCBI Taxonomy" id="199592"/>
    <lineage>
        <taxon>Bacteria</taxon>
        <taxon>Bacillati</taxon>
        <taxon>Actinomycetota</taxon>
        <taxon>Actinomycetes</taxon>
        <taxon>Micrococcales</taxon>
        <taxon>Microbacteriaceae</taxon>
        <taxon>Microbacterium</taxon>
    </lineage>
</organism>
<dbReference type="Proteomes" id="UP000678243">
    <property type="component" value="Unassembled WGS sequence"/>
</dbReference>
<evidence type="ECO:0000256" key="9">
    <source>
        <dbReference type="ARBA" id="ARBA00029829"/>
    </source>
</evidence>
<evidence type="ECO:0000256" key="8">
    <source>
        <dbReference type="ARBA" id="ARBA00023163"/>
    </source>
</evidence>
<evidence type="ECO:0000256" key="1">
    <source>
        <dbReference type="ARBA" id="ARBA00004167"/>
    </source>
</evidence>
<evidence type="ECO:0000313" key="15">
    <source>
        <dbReference type="Proteomes" id="UP000678243"/>
    </source>
</evidence>
<accession>A0ABS5IN79</accession>
<sequence length="263" mass="26684">MNEKDFAELAAGAALHALSTDDEKRYRRALAEHPEWAAVADIEADSAALLGEGVTPVAPSPGIRAALLAQIAHTPQGGGDDRDAGVHQSPEAEAAAPSAPEAPGVPETRAPRRWTRLAFALAACLALLVGVGVGAVALNAQLTRPASVVALQEIEAAGDAQQATVELDGGATATAHWSGSVGKAVLVTDGLPETDAGKTYELWFVRGEEPIAAGVFDPEDGAATALLEGEMRAGDAIAVTVEQEGGSPTGQPTTDPVIVIPTA</sequence>
<name>A0ABS5IN79_9MICO</name>
<dbReference type="InterPro" id="IPR018764">
    <property type="entry name" value="RskA_C"/>
</dbReference>
<dbReference type="RefSeq" id="WP_211543172.1">
    <property type="nucleotide sequence ID" value="NZ_JAGTUK010000002.1"/>
</dbReference>
<comment type="caution">
    <text evidence="14">The sequence shown here is derived from an EMBL/GenBank/DDBJ whole genome shotgun (WGS) entry which is preliminary data.</text>
</comment>
<feature type="domain" description="Anti-sigma K factor RskA C-terminal" evidence="13">
    <location>
        <begin position="121"/>
        <end position="257"/>
    </location>
</feature>
<evidence type="ECO:0000256" key="11">
    <source>
        <dbReference type="SAM" id="MobiDB-lite"/>
    </source>
</evidence>
<evidence type="ECO:0000256" key="4">
    <source>
        <dbReference type="ARBA" id="ARBA00022692"/>
    </source>
</evidence>
<evidence type="ECO:0000259" key="13">
    <source>
        <dbReference type="Pfam" id="PF10099"/>
    </source>
</evidence>
<keyword evidence="5 12" id="KW-1133">Transmembrane helix</keyword>
<dbReference type="InterPro" id="IPR041916">
    <property type="entry name" value="Anti_sigma_zinc_sf"/>
</dbReference>
<evidence type="ECO:0000256" key="10">
    <source>
        <dbReference type="ARBA" id="ARBA00030803"/>
    </source>
</evidence>
<reference evidence="14 15" key="1">
    <citation type="submission" date="2021-04" db="EMBL/GenBank/DDBJ databases">
        <title>Whole genome analysis of root endophytic bacterium Microbacterium paraoxydans ku-mp colonizing RP-bio226 rice variety.</title>
        <authorList>
            <person name="Ulaganathan K."/>
            <person name="Latha B."/>
        </authorList>
    </citation>
    <scope>NUCLEOTIDE SEQUENCE [LARGE SCALE GENOMIC DNA]</scope>
    <source>
        <strain evidence="15">ku-mp</strain>
    </source>
</reference>
<protein>
    <recommendedName>
        <fullName evidence="10">Regulator of SigK</fullName>
    </recommendedName>
    <alternativeName>
        <fullName evidence="9">Sigma-K anti-sigma factor RskA</fullName>
    </alternativeName>
</protein>
<dbReference type="PANTHER" id="PTHR37461">
    <property type="entry name" value="ANTI-SIGMA-K FACTOR RSKA"/>
    <property type="match status" value="1"/>
</dbReference>
<gene>
    <name evidence="14" type="ORF">KE274_09735</name>
</gene>
<keyword evidence="3" id="KW-1003">Cell membrane</keyword>
<evidence type="ECO:0000256" key="12">
    <source>
        <dbReference type="SAM" id="Phobius"/>
    </source>
</evidence>
<proteinExistence type="predicted"/>
<evidence type="ECO:0000256" key="6">
    <source>
        <dbReference type="ARBA" id="ARBA00023015"/>
    </source>
</evidence>
<keyword evidence="15" id="KW-1185">Reference proteome</keyword>
<evidence type="ECO:0000256" key="5">
    <source>
        <dbReference type="ARBA" id="ARBA00022989"/>
    </source>
</evidence>
<keyword evidence="7 12" id="KW-0472">Membrane</keyword>
<feature type="region of interest" description="Disordered" evidence="11">
    <location>
        <begin position="74"/>
        <end position="107"/>
    </location>
</feature>
<dbReference type="PANTHER" id="PTHR37461:SF1">
    <property type="entry name" value="ANTI-SIGMA-K FACTOR RSKA"/>
    <property type="match status" value="1"/>
</dbReference>
<keyword evidence="8" id="KW-0804">Transcription</keyword>
<keyword evidence="4 12" id="KW-0812">Transmembrane</keyword>
<keyword evidence="6" id="KW-0805">Transcription regulation</keyword>
<comment type="subcellular location">
    <subcellularLocation>
        <location evidence="2">Cell membrane</location>
    </subcellularLocation>
    <subcellularLocation>
        <location evidence="1">Membrane</location>
        <topology evidence="1">Single-pass membrane protein</topology>
    </subcellularLocation>
</comment>
<evidence type="ECO:0000256" key="2">
    <source>
        <dbReference type="ARBA" id="ARBA00004236"/>
    </source>
</evidence>
<evidence type="ECO:0000256" key="7">
    <source>
        <dbReference type="ARBA" id="ARBA00023136"/>
    </source>
</evidence>
<feature type="compositionally biased region" description="Low complexity" evidence="11">
    <location>
        <begin position="89"/>
        <end position="102"/>
    </location>
</feature>
<evidence type="ECO:0000313" key="14">
    <source>
        <dbReference type="EMBL" id="MBS0024391.1"/>
    </source>
</evidence>
<dbReference type="Pfam" id="PF10099">
    <property type="entry name" value="RskA_C"/>
    <property type="match status" value="1"/>
</dbReference>
<evidence type="ECO:0000256" key="3">
    <source>
        <dbReference type="ARBA" id="ARBA00022475"/>
    </source>
</evidence>
<dbReference type="InterPro" id="IPR051474">
    <property type="entry name" value="Anti-sigma-K/W_factor"/>
</dbReference>
<feature type="transmembrane region" description="Helical" evidence="12">
    <location>
        <begin position="117"/>
        <end position="138"/>
    </location>
</feature>
<dbReference type="Gene3D" id="1.10.10.1320">
    <property type="entry name" value="Anti-sigma factor, zinc-finger domain"/>
    <property type="match status" value="1"/>
</dbReference>
<dbReference type="EMBL" id="JAGTUK010000002">
    <property type="protein sequence ID" value="MBS0024391.1"/>
    <property type="molecule type" value="Genomic_DNA"/>
</dbReference>